<dbReference type="NCBIfam" id="TIGR03559">
    <property type="entry name" value="F420_Rv3520c"/>
    <property type="match status" value="1"/>
</dbReference>
<sequence>MKLGLLLGYSGAKLSIPMDTVKHAETLGFDSVWTAEAYGSDAVTPAAWILAQTSKIKVGTAIMQMPARTPAMCAMTAMSLDQLSGGRFIVGLGASGPQVVEGWHGVPYGKPVTRTREYIKIMKEIFERKGPVTFDGKMYQMPYSGPGATGLGKPLKSILHGDPSIPIYTASITPAGVSASAEVADGVFPVWMSPEKYAVLEPSIEKGLEKSGRKKADFNVAPFVGVIMGDDLDGCRVFIKDFLALYIGGMGAKGKNFYTDYATRMGYGDAAEKIQDLYLAGKKEEARAAVPDALVDEVALVGPEARIRERAKDWNAASSRGEVDTMLLNCQQPEAMEILADCFL</sequence>
<gene>
    <name evidence="3" type="ORF">AZF00_01825</name>
</gene>
<keyword evidence="1" id="KW-0560">Oxidoreductase</keyword>
<dbReference type="EMBL" id="CP014544">
    <property type="protein sequence ID" value="AMO67119.1"/>
    <property type="molecule type" value="Genomic_DNA"/>
</dbReference>
<dbReference type="PANTHER" id="PTHR43244">
    <property type="match status" value="1"/>
</dbReference>
<dbReference type="Pfam" id="PF00296">
    <property type="entry name" value="Bac_luciferase"/>
    <property type="match status" value="1"/>
</dbReference>
<evidence type="ECO:0000256" key="1">
    <source>
        <dbReference type="ARBA" id="ARBA00023002"/>
    </source>
</evidence>
<dbReference type="KEGG" id="zal:AZF00_01825"/>
<evidence type="ECO:0000313" key="4">
    <source>
        <dbReference type="Proteomes" id="UP000074119"/>
    </source>
</evidence>
<dbReference type="InterPro" id="IPR050564">
    <property type="entry name" value="F420-G6PD/mer"/>
</dbReference>
<evidence type="ECO:0000259" key="2">
    <source>
        <dbReference type="Pfam" id="PF00296"/>
    </source>
</evidence>
<accession>A0A127M1N7</accession>
<dbReference type="AlphaFoldDB" id="A0A127M1N7"/>
<dbReference type="PANTHER" id="PTHR43244:SF1">
    <property type="entry name" value="5,10-METHYLENETETRAHYDROMETHANOPTERIN REDUCTASE"/>
    <property type="match status" value="1"/>
</dbReference>
<organism evidence="3 4">
    <name type="scientific">Zhongshania aliphaticivorans</name>
    <dbReference type="NCBI Taxonomy" id="1470434"/>
    <lineage>
        <taxon>Bacteria</taxon>
        <taxon>Pseudomonadati</taxon>
        <taxon>Pseudomonadota</taxon>
        <taxon>Gammaproteobacteria</taxon>
        <taxon>Cellvibrionales</taxon>
        <taxon>Spongiibacteraceae</taxon>
        <taxon>Zhongshania</taxon>
    </lineage>
</organism>
<dbReference type="GO" id="GO:0016705">
    <property type="term" value="F:oxidoreductase activity, acting on paired donors, with incorporation or reduction of molecular oxygen"/>
    <property type="evidence" value="ECO:0007669"/>
    <property type="project" value="InterPro"/>
</dbReference>
<evidence type="ECO:0000313" key="3">
    <source>
        <dbReference type="EMBL" id="AMO67119.1"/>
    </source>
</evidence>
<feature type="domain" description="Luciferase-like" evidence="2">
    <location>
        <begin position="18"/>
        <end position="316"/>
    </location>
</feature>
<name>A0A127M1N7_9GAMM</name>
<dbReference type="InterPro" id="IPR036661">
    <property type="entry name" value="Luciferase-like_sf"/>
</dbReference>
<dbReference type="RefSeq" id="WP_062382826.1">
    <property type="nucleotide sequence ID" value="NZ_CP014544.1"/>
</dbReference>
<dbReference type="InterPro" id="IPR011251">
    <property type="entry name" value="Luciferase-like_dom"/>
</dbReference>
<dbReference type="SUPFAM" id="SSF51679">
    <property type="entry name" value="Bacterial luciferase-like"/>
    <property type="match status" value="1"/>
</dbReference>
<dbReference type="CDD" id="cd01097">
    <property type="entry name" value="Tetrahydromethanopterin_reductase"/>
    <property type="match status" value="1"/>
</dbReference>
<proteinExistence type="predicted"/>
<dbReference type="InterPro" id="IPR019951">
    <property type="entry name" value="F420_OxRdatse_Rv3520c_pred"/>
</dbReference>
<reference evidence="3 4" key="1">
    <citation type="submission" date="2015-12" db="EMBL/GenBank/DDBJ databases">
        <authorList>
            <person name="Shamseldin A."/>
            <person name="Moawad H."/>
            <person name="Abd El-Rahim W.M."/>
            <person name="Sadowsky M.J."/>
        </authorList>
    </citation>
    <scope>NUCLEOTIDE SEQUENCE [LARGE SCALE GENOMIC DNA]</scope>
    <source>
        <strain evidence="3 4">SM2</strain>
    </source>
</reference>
<dbReference type="Proteomes" id="UP000074119">
    <property type="component" value="Chromosome"/>
</dbReference>
<dbReference type="STRING" id="1470434.AZF00_01825"/>
<protein>
    <submittedName>
        <fullName evidence="3">LLM class F420-dependent oxidoreductase</fullName>
    </submittedName>
</protein>
<dbReference type="Gene3D" id="3.20.20.30">
    <property type="entry name" value="Luciferase-like domain"/>
    <property type="match status" value="1"/>
</dbReference>